<evidence type="ECO:0000256" key="6">
    <source>
        <dbReference type="RuleBase" id="RU004914"/>
    </source>
</evidence>
<dbReference type="InterPro" id="IPR002528">
    <property type="entry name" value="MATE_fam"/>
</dbReference>
<name>A0A8T2S5S5_CERRI</name>
<reference evidence="7" key="1">
    <citation type="submission" date="2021-08" db="EMBL/GenBank/DDBJ databases">
        <title>WGS assembly of Ceratopteris richardii.</title>
        <authorList>
            <person name="Marchant D.B."/>
            <person name="Chen G."/>
            <person name="Jenkins J."/>
            <person name="Shu S."/>
            <person name="Leebens-Mack J."/>
            <person name="Grimwood J."/>
            <person name="Schmutz J."/>
            <person name="Soltis P."/>
            <person name="Soltis D."/>
            <person name="Chen Z.-H."/>
        </authorList>
    </citation>
    <scope>NUCLEOTIDE SEQUENCE</scope>
    <source>
        <strain evidence="7">Whitten #5841</strain>
        <tissue evidence="7">Leaf</tissue>
    </source>
</reference>
<dbReference type="GO" id="GO:1990961">
    <property type="term" value="P:xenobiotic detoxification by transmembrane export across the plasma membrane"/>
    <property type="evidence" value="ECO:0007669"/>
    <property type="project" value="InterPro"/>
</dbReference>
<dbReference type="InterPro" id="IPR045069">
    <property type="entry name" value="MATE_euk"/>
</dbReference>
<sequence length="526" mass="56575">MERQSYLDTHAFTVCDTCSSDEEVAADHSEINGASRNWDFGLKENPDDHDGSETFTHWFNWKEARLQCALAGPLIVGSLFSFSLQLISVTFVGHVGELELSGASIANSFAGVTGFSIVVGMGSSLETLCGQAYGAKQYQKIGIYVQRAMLVLSVISIPMAFVWANIDRILVAMGQNVVIASKAGQYAVWLIPTLFGYAISQPFEYLLQSQSLVMPLLLISLSVLVCHAPICWLLVFKSGMGFTGAALANSISCWIDAALLAIYVGFSPQCVKTRVSLSLEALQDLKNFFKLAVPSAAMICLEWWSYEVLVILSGLLSNPELQTATISICVSTESLIYMISFGLGAAASIRVSNELGAGNPHKALGAVCTAVTLAISEVLPVAVILLLIRNVWGHVYSDEREVIVAVAGLMPFLSLSTSFDGLQAVFSGVARGAGWQKVGAVINLGSFYIVGLPVGCVLAFVLHLEGKGLWLGLTLGVFVQVMAYLFLTYFTDWKREATKAAIRIDACSGIKESMLEPGAKEGIFGH</sequence>
<comment type="caution">
    <text evidence="7">The sequence shown here is derived from an EMBL/GenBank/DDBJ whole genome shotgun (WGS) entry which is preliminary data.</text>
</comment>
<evidence type="ECO:0000256" key="2">
    <source>
        <dbReference type="ARBA" id="ARBA00010199"/>
    </source>
</evidence>
<keyword evidence="8" id="KW-1185">Reference proteome</keyword>
<keyword evidence="3 6" id="KW-0812">Transmembrane</keyword>
<feature type="transmembrane region" description="Helical" evidence="6">
    <location>
        <begin position="141"/>
        <end position="163"/>
    </location>
</feature>
<evidence type="ECO:0000256" key="5">
    <source>
        <dbReference type="ARBA" id="ARBA00023136"/>
    </source>
</evidence>
<dbReference type="CDD" id="cd13132">
    <property type="entry name" value="MATE_eukaryotic"/>
    <property type="match status" value="1"/>
</dbReference>
<dbReference type="PANTHER" id="PTHR11206">
    <property type="entry name" value="MULTIDRUG RESISTANCE PROTEIN"/>
    <property type="match status" value="1"/>
</dbReference>
<dbReference type="Pfam" id="PF01554">
    <property type="entry name" value="MatE"/>
    <property type="match status" value="2"/>
</dbReference>
<comment type="caution">
    <text evidence="6">Lacks conserved residue(s) required for the propagation of feature annotation.</text>
</comment>
<evidence type="ECO:0000256" key="1">
    <source>
        <dbReference type="ARBA" id="ARBA00004141"/>
    </source>
</evidence>
<accession>A0A8T2S5S5</accession>
<feature type="transmembrane region" description="Helical" evidence="6">
    <location>
        <begin position="183"/>
        <end position="200"/>
    </location>
</feature>
<dbReference type="GO" id="GO:0042910">
    <property type="term" value="F:xenobiotic transmembrane transporter activity"/>
    <property type="evidence" value="ECO:0007669"/>
    <property type="project" value="InterPro"/>
</dbReference>
<dbReference type="NCBIfam" id="TIGR00797">
    <property type="entry name" value="matE"/>
    <property type="match status" value="1"/>
</dbReference>
<dbReference type="AlphaFoldDB" id="A0A8T2S5S5"/>
<evidence type="ECO:0000256" key="4">
    <source>
        <dbReference type="ARBA" id="ARBA00022989"/>
    </source>
</evidence>
<dbReference type="GO" id="GO:0015297">
    <property type="term" value="F:antiporter activity"/>
    <property type="evidence" value="ECO:0007669"/>
    <property type="project" value="InterPro"/>
</dbReference>
<dbReference type="OMA" id="IWFNTER"/>
<comment type="similarity">
    <text evidence="2 6">Belongs to the multi antimicrobial extrusion (MATE) (TC 2.A.66.1) family.</text>
</comment>
<evidence type="ECO:0000256" key="3">
    <source>
        <dbReference type="ARBA" id="ARBA00022692"/>
    </source>
</evidence>
<feature type="transmembrane region" description="Helical" evidence="6">
    <location>
        <begin position="363"/>
        <end position="388"/>
    </location>
</feature>
<feature type="transmembrane region" description="Helical" evidence="6">
    <location>
        <begin position="212"/>
        <end position="235"/>
    </location>
</feature>
<proteinExistence type="inferred from homology"/>
<dbReference type="Proteomes" id="UP000825935">
    <property type="component" value="Chromosome 22"/>
</dbReference>
<keyword evidence="4 6" id="KW-1133">Transmembrane helix</keyword>
<gene>
    <name evidence="7" type="ORF">KP509_22G030800</name>
</gene>
<comment type="subcellular location">
    <subcellularLocation>
        <location evidence="1">Membrane</location>
        <topology evidence="1">Multi-pass membrane protein</topology>
    </subcellularLocation>
</comment>
<evidence type="ECO:0000313" key="8">
    <source>
        <dbReference type="Proteomes" id="UP000825935"/>
    </source>
</evidence>
<dbReference type="GO" id="GO:0016020">
    <property type="term" value="C:membrane"/>
    <property type="evidence" value="ECO:0007669"/>
    <property type="project" value="UniProtKB-SubCell"/>
</dbReference>
<feature type="transmembrane region" description="Helical" evidence="6">
    <location>
        <begin position="68"/>
        <end position="93"/>
    </location>
</feature>
<keyword evidence="5 6" id="KW-0472">Membrane</keyword>
<feature type="transmembrane region" description="Helical" evidence="6">
    <location>
        <begin position="247"/>
        <end position="266"/>
    </location>
</feature>
<protein>
    <recommendedName>
        <fullName evidence="6">Protein DETOXIFICATION</fullName>
    </recommendedName>
    <alternativeName>
        <fullName evidence="6">Multidrug and toxic compound extrusion protein</fullName>
    </alternativeName>
</protein>
<evidence type="ECO:0000313" key="7">
    <source>
        <dbReference type="EMBL" id="KAH7306797.1"/>
    </source>
</evidence>
<feature type="transmembrane region" description="Helical" evidence="6">
    <location>
        <begin position="324"/>
        <end position="351"/>
    </location>
</feature>
<feature type="transmembrane region" description="Helical" evidence="6">
    <location>
        <begin position="468"/>
        <end position="490"/>
    </location>
</feature>
<dbReference type="EMBL" id="CM035427">
    <property type="protein sequence ID" value="KAH7306797.1"/>
    <property type="molecule type" value="Genomic_DNA"/>
</dbReference>
<organism evidence="7 8">
    <name type="scientific">Ceratopteris richardii</name>
    <name type="common">Triangle waterfern</name>
    <dbReference type="NCBI Taxonomy" id="49495"/>
    <lineage>
        <taxon>Eukaryota</taxon>
        <taxon>Viridiplantae</taxon>
        <taxon>Streptophyta</taxon>
        <taxon>Embryophyta</taxon>
        <taxon>Tracheophyta</taxon>
        <taxon>Polypodiopsida</taxon>
        <taxon>Polypodiidae</taxon>
        <taxon>Polypodiales</taxon>
        <taxon>Pteridineae</taxon>
        <taxon>Pteridaceae</taxon>
        <taxon>Parkerioideae</taxon>
        <taxon>Ceratopteris</taxon>
    </lineage>
</organism>
<feature type="transmembrane region" description="Helical" evidence="6">
    <location>
        <begin position="438"/>
        <end position="462"/>
    </location>
</feature>
<dbReference type="OrthoDB" id="2126698at2759"/>